<dbReference type="HAMAP" id="MF_02065">
    <property type="entry name" value="MltG"/>
    <property type="match status" value="1"/>
</dbReference>
<evidence type="ECO:0000256" key="1">
    <source>
        <dbReference type="ARBA" id="ARBA00022475"/>
    </source>
</evidence>
<keyword evidence="4 8" id="KW-0472">Membrane</keyword>
<dbReference type="CDD" id="cd08010">
    <property type="entry name" value="MltG_like"/>
    <property type="match status" value="1"/>
</dbReference>
<dbReference type="GO" id="GO:0016829">
    <property type="term" value="F:lyase activity"/>
    <property type="evidence" value="ECO:0007669"/>
    <property type="project" value="UniProtKB-KW"/>
</dbReference>
<accession>A0A644XIF8</accession>
<keyword evidence="2 8" id="KW-0812">Transmembrane</keyword>
<dbReference type="EC" id="4.2.2.-" evidence="9"/>
<evidence type="ECO:0000256" key="8">
    <source>
        <dbReference type="SAM" id="Phobius"/>
    </source>
</evidence>
<feature type="region of interest" description="Disordered" evidence="7">
    <location>
        <begin position="15"/>
        <end position="36"/>
    </location>
</feature>
<dbReference type="Gene3D" id="3.30.1490.480">
    <property type="entry name" value="Endolytic murein transglycosylase"/>
    <property type="match status" value="1"/>
</dbReference>
<evidence type="ECO:0000256" key="6">
    <source>
        <dbReference type="ARBA" id="ARBA00023316"/>
    </source>
</evidence>
<evidence type="ECO:0000256" key="2">
    <source>
        <dbReference type="ARBA" id="ARBA00022692"/>
    </source>
</evidence>
<evidence type="ECO:0000256" key="4">
    <source>
        <dbReference type="ARBA" id="ARBA00023136"/>
    </source>
</evidence>
<feature type="transmembrane region" description="Helical" evidence="8">
    <location>
        <begin position="47"/>
        <end position="69"/>
    </location>
</feature>
<gene>
    <name evidence="9" type="primary">mltG_15</name>
    <name evidence="9" type="ORF">SDC9_62243</name>
</gene>
<dbReference type="InterPro" id="IPR003770">
    <property type="entry name" value="MLTG-like"/>
</dbReference>
<organism evidence="9">
    <name type="scientific">bioreactor metagenome</name>
    <dbReference type="NCBI Taxonomy" id="1076179"/>
    <lineage>
        <taxon>unclassified sequences</taxon>
        <taxon>metagenomes</taxon>
        <taxon>ecological metagenomes</taxon>
    </lineage>
</organism>
<keyword evidence="5 9" id="KW-0456">Lyase</keyword>
<dbReference type="PANTHER" id="PTHR30518">
    <property type="entry name" value="ENDOLYTIC MUREIN TRANSGLYCOSYLASE"/>
    <property type="match status" value="1"/>
</dbReference>
<sequence>MSEYNNQETANWDANQVRRESVRHSRAEEEAGRGPHRRRRRRRFLSGWKYVLFVLLTSVLVAGVGWLLINDFCAFSKADVTTTIQVTADDNLKSIAGKLHDAGLIQYKWFFRFFGGLADANNKIGIGSYEVNSEMDYMALINAMHNSSGGMNTDTVRITIPEGYTVKQIIALLAKNGVNTEANLTQAAQTATFSYDFIDNSSNDISRLEGYLFPDTYDFYVNEKPESALRRLISNFTTKMDDDMMAQVEASGHSLKEIVTVASLIEKETAGSDQKTIASVIYNRMADTGSHGTYGMLQVDASLLYALPDHEGAITNDDKKVDSKYNLYKYKGLPPTPIANPGLTSLEAALEPESTNYYFYALGKDGTHHFSSTLKEHNDFINSDQYAGN</sequence>
<dbReference type="GO" id="GO:0071555">
    <property type="term" value="P:cell wall organization"/>
    <property type="evidence" value="ECO:0007669"/>
    <property type="project" value="UniProtKB-KW"/>
</dbReference>
<keyword evidence="3 8" id="KW-1133">Transmembrane helix</keyword>
<comment type="caution">
    <text evidence="9">The sequence shown here is derived from an EMBL/GenBank/DDBJ whole genome shotgun (WGS) entry which is preliminary data.</text>
</comment>
<dbReference type="Pfam" id="PF02618">
    <property type="entry name" value="YceG"/>
    <property type="match status" value="1"/>
</dbReference>
<keyword evidence="6" id="KW-0961">Cell wall biogenesis/degradation</keyword>
<reference evidence="9" key="1">
    <citation type="submission" date="2019-08" db="EMBL/GenBank/DDBJ databases">
        <authorList>
            <person name="Kucharzyk K."/>
            <person name="Murdoch R.W."/>
            <person name="Higgins S."/>
            <person name="Loffler F."/>
        </authorList>
    </citation>
    <scope>NUCLEOTIDE SEQUENCE</scope>
</reference>
<evidence type="ECO:0000313" key="9">
    <source>
        <dbReference type="EMBL" id="MPM15869.1"/>
    </source>
</evidence>
<dbReference type="PANTHER" id="PTHR30518:SF2">
    <property type="entry name" value="ENDOLYTIC MUREIN TRANSGLYCOSYLASE"/>
    <property type="match status" value="1"/>
</dbReference>
<evidence type="ECO:0000256" key="3">
    <source>
        <dbReference type="ARBA" id="ARBA00022989"/>
    </source>
</evidence>
<dbReference type="EMBL" id="VSSQ01002513">
    <property type="protein sequence ID" value="MPM15869.1"/>
    <property type="molecule type" value="Genomic_DNA"/>
</dbReference>
<evidence type="ECO:0000256" key="7">
    <source>
        <dbReference type="SAM" id="MobiDB-lite"/>
    </source>
</evidence>
<protein>
    <submittedName>
        <fullName evidence="9">Endolytic murein transglycosylase</fullName>
        <ecNumber evidence="9">4.2.2.-</ecNumber>
    </submittedName>
</protein>
<evidence type="ECO:0000256" key="5">
    <source>
        <dbReference type="ARBA" id="ARBA00023239"/>
    </source>
</evidence>
<name>A0A644XIF8_9ZZZZ</name>
<feature type="compositionally biased region" description="Basic and acidic residues" evidence="7">
    <location>
        <begin position="16"/>
        <end position="33"/>
    </location>
</feature>
<proteinExistence type="inferred from homology"/>
<dbReference type="AlphaFoldDB" id="A0A644XIF8"/>
<keyword evidence="1" id="KW-1003">Cell membrane</keyword>
<dbReference type="NCBIfam" id="TIGR00247">
    <property type="entry name" value="endolytic transglycosylase MltG"/>
    <property type="match status" value="1"/>
</dbReference>